<protein>
    <recommendedName>
        <fullName evidence="2">SET domain-containing protein</fullName>
    </recommendedName>
</protein>
<dbReference type="InterPro" id="IPR046341">
    <property type="entry name" value="SET_dom_sf"/>
</dbReference>
<name>A0A061RC78_9CHLO</name>
<sequence length="247" mass="26685">MKREATSGRLAELIKLFDRIVTVEGGGVSLKISKPVVEQLDAACVLDRQLVLQQTVVSGDVLIELPVSEILTDKTALDDPDLGAAFKVLRTQHGADSVCVLALYLLCLRRFPELGKPHRAYVESLPDDTPSPLAWPSEVLEVLQGTSISGALRQQAAVVDELADVWVSRLFQQLNGTIVTPLSSTWPKKEDVLYAFSMVSSRSFAVPFPDGSKPLSLIPLVDMLDHNPSVDVEFRVPAAASGGPEAS</sequence>
<dbReference type="AlphaFoldDB" id="A0A061RC78"/>
<dbReference type="Gene3D" id="3.90.1410.10">
    <property type="entry name" value="set domain protein methyltransferase, domain 1"/>
    <property type="match status" value="1"/>
</dbReference>
<accession>A0A061RC78</accession>
<dbReference type="PANTHER" id="PTHR13271:SF151">
    <property type="entry name" value="SET DOMAIN-CONTAINING PROTEIN 4"/>
    <property type="match status" value="1"/>
</dbReference>
<evidence type="ECO:0008006" key="2">
    <source>
        <dbReference type="Google" id="ProtNLM"/>
    </source>
</evidence>
<organism evidence="1">
    <name type="scientific">Tetraselmis sp. GSL018</name>
    <dbReference type="NCBI Taxonomy" id="582737"/>
    <lineage>
        <taxon>Eukaryota</taxon>
        <taxon>Viridiplantae</taxon>
        <taxon>Chlorophyta</taxon>
        <taxon>core chlorophytes</taxon>
        <taxon>Chlorodendrophyceae</taxon>
        <taxon>Chlorodendrales</taxon>
        <taxon>Chlorodendraceae</taxon>
        <taxon>Tetraselmis</taxon>
    </lineage>
</organism>
<dbReference type="PANTHER" id="PTHR13271">
    <property type="entry name" value="UNCHARACTERIZED PUTATIVE METHYLTRANSFERASE"/>
    <property type="match status" value="1"/>
</dbReference>
<dbReference type="EMBL" id="GBEZ01018160">
    <property type="protein sequence ID" value="JAC68250.1"/>
    <property type="molecule type" value="Transcribed_RNA"/>
</dbReference>
<dbReference type="GO" id="GO:0016279">
    <property type="term" value="F:protein-lysine N-methyltransferase activity"/>
    <property type="evidence" value="ECO:0007669"/>
    <property type="project" value="TreeGrafter"/>
</dbReference>
<gene>
    <name evidence="1" type="ORF">TSPGSL018_9172</name>
</gene>
<dbReference type="CDD" id="cd10527">
    <property type="entry name" value="SET_LSMT"/>
    <property type="match status" value="1"/>
</dbReference>
<dbReference type="InterPro" id="IPR050600">
    <property type="entry name" value="SETD3_SETD6_MTase"/>
</dbReference>
<reference evidence="1" key="1">
    <citation type="submission" date="2014-05" db="EMBL/GenBank/DDBJ databases">
        <title>The transcriptome of the halophilic microalga Tetraselmis sp. GSL018 isolated from the Great Salt Lake, Utah.</title>
        <authorList>
            <person name="Jinkerson R.E."/>
            <person name="D'Adamo S."/>
            <person name="Posewitz M.C."/>
        </authorList>
    </citation>
    <scope>NUCLEOTIDE SEQUENCE</scope>
    <source>
        <strain evidence="1">GSL018</strain>
    </source>
</reference>
<feature type="non-terminal residue" evidence="1">
    <location>
        <position position="247"/>
    </location>
</feature>
<proteinExistence type="predicted"/>
<dbReference type="SUPFAM" id="SSF82199">
    <property type="entry name" value="SET domain"/>
    <property type="match status" value="1"/>
</dbReference>
<evidence type="ECO:0000313" key="1">
    <source>
        <dbReference type="EMBL" id="JAC68250.1"/>
    </source>
</evidence>